<gene>
    <name evidence="1" type="ORF">BU25DRAFT_446449</name>
</gene>
<name>A0ACB6SA02_9PLEO</name>
<keyword evidence="2" id="KW-1185">Reference proteome</keyword>
<proteinExistence type="predicted"/>
<reference evidence="1" key="1">
    <citation type="journal article" date="2020" name="Stud. Mycol.">
        <title>101 Dothideomycetes genomes: a test case for predicting lifestyles and emergence of pathogens.</title>
        <authorList>
            <person name="Haridas S."/>
            <person name="Albert R."/>
            <person name="Binder M."/>
            <person name="Bloem J."/>
            <person name="Labutti K."/>
            <person name="Salamov A."/>
            <person name="Andreopoulos B."/>
            <person name="Baker S."/>
            <person name="Barry K."/>
            <person name="Bills G."/>
            <person name="Bluhm B."/>
            <person name="Cannon C."/>
            <person name="Castanera R."/>
            <person name="Culley D."/>
            <person name="Daum C."/>
            <person name="Ezra D."/>
            <person name="Gonzalez J."/>
            <person name="Henrissat B."/>
            <person name="Kuo A."/>
            <person name="Liang C."/>
            <person name="Lipzen A."/>
            <person name="Lutzoni F."/>
            <person name="Magnuson J."/>
            <person name="Mondo S."/>
            <person name="Nolan M."/>
            <person name="Ohm R."/>
            <person name="Pangilinan J."/>
            <person name="Park H.-J."/>
            <person name="Ramirez L."/>
            <person name="Alfaro M."/>
            <person name="Sun H."/>
            <person name="Tritt A."/>
            <person name="Yoshinaga Y."/>
            <person name="Zwiers L.-H."/>
            <person name="Turgeon B."/>
            <person name="Goodwin S."/>
            <person name="Spatafora J."/>
            <person name="Crous P."/>
            <person name="Grigoriev I."/>
        </authorList>
    </citation>
    <scope>NUCLEOTIDE SEQUENCE</scope>
    <source>
        <strain evidence="1">CBS 525.71</strain>
    </source>
</reference>
<evidence type="ECO:0000313" key="2">
    <source>
        <dbReference type="Proteomes" id="UP000799754"/>
    </source>
</evidence>
<comment type="caution">
    <text evidence="1">The sequence shown here is derived from an EMBL/GenBank/DDBJ whole genome shotgun (WGS) entry which is preliminary data.</text>
</comment>
<accession>A0ACB6SA02</accession>
<dbReference type="EMBL" id="MU006706">
    <property type="protein sequence ID" value="KAF2630873.1"/>
    <property type="molecule type" value="Genomic_DNA"/>
</dbReference>
<dbReference type="Proteomes" id="UP000799754">
    <property type="component" value="Unassembled WGS sequence"/>
</dbReference>
<evidence type="ECO:0000313" key="1">
    <source>
        <dbReference type="EMBL" id="KAF2630873.1"/>
    </source>
</evidence>
<protein>
    <submittedName>
        <fullName evidence="1">Uncharacterized protein</fullName>
    </submittedName>
</protein>
<organism evidence="1 2">
    <name type="scientific">Macroventuria anomochaeta</name>
    <dbReference type="NCBI Taxonomy" id="301207"/>
    <lineage>
        <taxon>Eukaryota</taxon>
        <taxon>Fungi</taxon>
        <taxon>Dikarya</taxon>
        <taxon>Ascomycota</taxon>
        <taxon>Pezizomycotina</taxon>
        <taxon>Dothideomycetes</taxon>
        <taxon>Pleosporomycetidae</taxon>
        <taxon>Pleosporales</taxon>
        <taxon>Pleosporineae</taxon>
        <taxon>Didymellaceae</taxon>
        <taxon>Macroventuria</taxon>
    </lineage>
</organism>
<sequence>MSGSAFPHRRQEEVHLFSVMKQPEKSLPIDENWTSCEEVLPHTLFSRHNQHINRDTASDNRNSTSSAAEPRKGPSISVTPPNDSPTAHHVSSSFYRIGPDSTGKALGEIPQTAARSPVQSGWIYYTDPPPSRGRSRSPAGVLLDQYRSLSSSTANRRYGVIDLTNLKNALDDRHPSMLVVETGEQHDEGAMDAGHCSCPDRVVIQRNPEPAQQYQAASDAPPIASDRDHHVPAFLDADNSEVFKRENLQSGDTTISNAITPIGKWRCCECQRGHDIYRFDATEHLISILNCLCKHRSCKSCAFQGNVKRFAPIDDVAGVASVPVAQGDGKNHRFGVVCRTCGLSWRAETVKKPKRHGSLRRRLSILPKKVNPLHKLRHTRSMIHLGLSRDHVPEESRPGTALSTSRSVFNLRSASDPQAKGAKPEEQAQGAEVRFYGIECTCGSVTDSSSICFQVVDVPKVGDGMVHKKQKNVEATKAAEPKSTPGLRVKSHGTPVLHLKGGSHPNPLLSNPVQQYSPP</sequence>